<dbReference type="KEGG" id="vg:29124674"/>
<accession>A0A142K8D1</accession>
<dbReference type="EMBL" id="KU963245">
    <property type="protein sequence ID" value="AMS02364.1"/>
    <property type="molecule type" value="Genomic_DNA"/>
</dbReference>
<protein>
    <submittedName>
        <fullName evidence="1">Uncharacterized protein</fullName>
    </submittedName>
</protein>
<organism evidence="1 2">
    <name type="scientific">Gordonia phage Hotorobo</name>
    <dbReference type="NCBI Taxonomy" id="1821554"/>
    <lineage>
        <taxon>Viruses</taxon>
        <taxon>Duplodnaviria</taxon>
        <taxon>Heunggongvirae</taxon>
        <taxon>Uroviricota</taxon>
        <taxon>Caudoviricetes</taxon>
        <taxon>Montyvirus</taxon>
        <taxon>Montyvirus monty</taxon>
    </lineage>
</organism>
<dbReference type="Proteomes" id="UP000201248">
    <property type="component" value="Segment"/>
</dbReference>
<dbReference type="GeneID" id="29124674"/>
<evidence type="ECO:0000313" key="2">
    <source>
        <dbReference type="Proteomes" id="UP000201248"/>
    </source>
</evidence>
<sequence>MRLFDFKEELVKLACKHRSGTEPVYLVDAENNEVFEPTGDFKRIDGKNVALIKPVE</sequence>
<proteinExistence type="predicted"/>
<gene>
    <name evidence="1" type="primary">72</name>
    <name evidence="1" type="ORF">SEA_HOTOROBO_72</name>
</gene>
<evidence type="ECO:0000313" key="1">
    <source>
        <dbReference type="EMBL" id="AMS02364.1"/>
    </source>
</evidence>
<reference evidence="2" key="1">
    <citation type="submission" date="2016-06" db="EMBL/GenBank/DDBJ databases">
        <authorList>
            <person name="Kjaerup R.B."/>
            <person name="Dalgaard T.S."/>
            <person name="Juul-Madsen H.R."/>
        </authorList>
    </citation>
    <scope>NUCLEOTIDE SEQUENCE [LARGE SCALE GENOMIC DNA]</scope>
</reference>
<name>A0A142K8D1_9CAUD</name>
<dbReference type="RefSeq" id="YP_009301022.1">
    <property type="nucleotide sequence ID" value="NC_031229.1"/>
</dbReference>